<dbReference type="EMBL" id="BQKI01000097">
    <property type="protein sequence ID" value="GJN39394.1"/>
    <property type="molecule type" value="Genomic_DNA"/>
</dbReference>
<evidence type="ECO:0000313" key="2">
    <source>
        <dbReference type="EMBL" id="GJN39394.1"/>
    </source>
</evidence>
<dbReference type="InterPro" id="IPR004330">
    <property type="entry name" value="FAR1_DNA_bnd_dom"/>
</dbReference>
<gene>
    <name evidence="2" type="primary">gb28508</name>
    <name evidence="2" type="ORF">PR202_gb28508</name>
</gene>
<dbReference type="PANTHER" id="PTHR47718:SF5">
    <property type="entry name" value="PROTEIN FAR1-RELATED SEQUENCE 8-LIKE"/>
    <property type="match status" value="1"/>
</dbReference>
<evidence type="ECO:0000313" key="3">
    <source>
        <dbReference type="Proteomes" id="UP001054889"/>
    </source>
</evidence>
<proteinExistence type="predicted"/>
<dbReference type="Proteomes" id="UP001054889">
    <property type="component" value="Unassembled WGS sequence"/>
</dbReference>
<reference evidence="2" key="1">
    <citation type="journal article" date="2018" name="DNA Res.">
        <title>Multiple hybrid de novo genome assembly of finger millet, an orphan allotetraploid crop.</title>
        <authorList>
            <person name="Hatakeyama M."/>
            <person name="Aluri S."/>
            <person name="Balachadran M.T."/>
            <person name="Sivarajan S.R."/>
            <person name="Patrignani A."/>
            <person name="Gruter S."/>
            <person name="Poveda L."/>
            <person name="Shimizu-Inatsugi R."/>
            <person name="Baeten J."/>
            <person name="Francoijs K.J."/>
            <person name="Nataraja K.N."/>
            <person name="Reddy Y.A.N."/>
            <person name="Phadnis S."/>
            <person name="Ravikumar R.L."/>
            <person name="Schlapbach R."/>
            <person name="Sreeman S.M."/>
            <person name="Shimizu K.K."/>
        </authorList>
    </citation>
    <scope>NUCLEOTIDE SEQUENCE</scope>
</reference>
<name>A0AAV5FX16_ELECO</name>
<reference evidence="2" key="2">
    <citation type="submission" date="2021-12" db="EMBL/GenBank/DDBJ databases">
        <title>Resequencing data analysis of finger millet.</title>
        <authorList>
            <person name="Hatakeyama M."/>
            <person name="Aluri S."/>
            <person name="Balachadran M.T."/>
            <person name="Sivarajan S.R."/>
            <person name="Poveda L."/>
            <person name="Shimizu-Inatsugi R."/>
            <person name="Schlapbach R."/>
            <person name="Sreeman S.M."/>
            <person name="Shimizu K.K."/>
        </authorList>
    </citation>
    <scope>NUCLEOTIDE SEQUENCE</scope>
</reference>
<dbReference type="PANTHER" id="PTHR47718">
    <property type="entry name" value="OS01G0519700 PROTEIN"/>
    <property type="match status" value="1"/>
</dbReference>
<feature type="domain" description="FAR1" evidence="1">
    <location>
        <begin position="109"/>
        <end position="194"/>
    </location>
</feature>
<evidence type="ECO:0000259" key="1">
    <source>
        <dbReference type="Pfam" id="PF03101"/>
    </source>
</evidence>
<protein>
    <recommendedName>
        <fullName evidence="1">FAR1 domain-containing protein</fullName>
    </recommendedName>
</protein>
<sequence length="277" mass="32028">MEARVEIAPMHRTTTRTELARAAKPTMAVVHKSFLSKQQLRLHYNHLVDNEMDTDEQQDNISQYTTLDDYFVTAEHEDHSNDEDVEEELQINEPTKGMIFDNIDDAFHFCKRYARTKGFAITKRSSRTGEDKEVVQYFTLACSRQGKASCSSKNAFKPNPSVRIDCPAKLNFALHGPDKKYRLSSFTLEHNHDLSAGKARFLRCHKHLDLSTKRRLQLNDRAGIRVNKNFNSLVVQAGGYENLQFGEKECRNYLQEERRLRLGAGDADAIYQYFIRM</sequence>
<accession>A0AAV5FX16</accession>
<keyword evidence="3" id="KW-1185">Reference proteome</keyword>
<organism evidence="2 3">
    <name type="scientific">Eleusine coracana subsp. coracana</name>
    <dbReference type="NCBI Taxonomy" id="191504"/>
    <lineage>
        <taxon>Eukaryota</taxon>
        <taxon>Viridiplantae</taxon>
        <taxon>Streptophyta</taxon>
        <taxon>Embryophyta</taxon>
        <taxon>Tracheophyta</taxon>
        <taxon>Spermatophyta</taxon>
        <taxon>Magnoliopsida</taxon>
        <taxon>Liliopsida</taxon>
        <taxon>Poales</taxon>
        <taxon>Poaceae</taxon>
        <taxon>PACMAD clade</taxon>
        <taxon>Chloridoideae</taxon>
        <taxon>Cynodonteae</taxon>
        <taxon>Eleusininae</taxon>
        <taxon>Eleusine</taxon>
    </lineage>
</organism>
<dbReference type="Pfam" id="PF03101">
    <property type="entry name" value="FAR1"/>
    <property type="match status" value="1"/>
</dbReference>
<comment type="caution">
    <text evidence="2">The sequence shown here is derived from an EMBL/GenBank/DDBJ whole genome shotgun (WGS) entry which is preliminary data.</text>
</comment>
<dbReference type="AlphaFoldDB" id="A0AAV5FX16"/>